<dbReference type="AlphaFoldDB" id="T1EP27"/>
<dbReference type="InterPro" id="IPR036402">
    <property type="entry name" value="EF-Ts_dimer_sf"/>
</dbReference>
<dbReference type="Gene3D" id="3.30.479.20">
    <property type="entry name" value="Elongation factor Ts, dimerisation domain"/>
    <property type="match status" value="1"/>
</dbReference>
<evidence type="ECO:0000256" key="1">
    <source>
        <dbReference type="SAM" id="MobiDB-lite"/>
    </source>
</evidence>
<dbReference type="EMBL" id="KB095811">
    <property type="protein sequence ID" value="ESO12886.1"/>
    <property type="molecule type" value="Genomic_DNA"/>
</dbReference>
<protein>
    <submittedName>
        <fullName evidence="2 3">Uncharacterized protein</fullName>
    </submittedName>
</protein>
<reference evidence="4" key="1">
    <citation type="submission" date="2012-12" db="EMBL/GenBank/DDBJ databases">
        <authorList>
            <person name="Hellsten U."/>
            <person name="Grimwood J."/>
            <person name="Chapman J.A."/>
            <person name="Shapiro H."/>
            <person name="Aerts A."/>
            <person name="Otillar R.P."/>
            <person name="Terry A.Y."/>
            <person name="Boore J.L."/>
            <person name="Simakov O."/>
            <person name="Marletaz F."/>
            <person name="Cho S.-J."/>
            <person name="Edsinger-Gonzales E."/>
            <person name="Havlak P."/>
            <person name="Kuo D.-H."/>
            <person name="Larsson T."/>
            <person name="Lv J."/>
            <person name="Arendt D."/>
            <person name="Savage R."/>
            <person name="Osoegawa K."/>
            <person name="de Jong P."/>
            <person name="Lindberg D.R."/>
            <person name="Seaver E.C."/>
            <person name="Weisblat D.A."/>
            <person name="Putnam N.H."/>
            <person name="Grigoriev I.V."/>
            <person name="Rokhsar D.S."/>
        </authorList>
    </citation>
    <scope>NUCLEOTIDE SEQUENCE</scope>
</reference>
<evidence type="ECO:0000313" key="2">
    <source>
        <dbReference type="EMBL" id="ESO12886.1"/>
    </source>
</evidence>
<dbReference type="SUPFAM" id="SSF54713">
    <property type="entry name" value="Elongation factor Ts (EF-Ts), dimerisation domain"/>
    <property type="match status" value="1"/>
</dbReference>
<dbReference type="EnsemblMetazoa" id="HelroT159474">
    <property type="protein sequence ID" value="HelroP159474"/>
    <property type="gene ID" value="HelroG159474"/>
</dbReference>
<dbReference type="InParanoid" id="T1EP27"/>
<keyword evidence="4" id="KW-1185">Reference proteome</keyword>
<feature type="region of interest" description="Disordered" evidence="1">
    <location>
        <begin position="77"/>
        <end position="106"/>
    </location>
</feature>
<dbReference type="HOGENOM" id="CLU_767856_0_0_1"/>
<dbReference type="GeneID" id="20198327"/>
<evidence type="ECO:0000313" key="3">
    <source>
        <dbReference type="EnsemblMetazoa" id="HelroP159474"/>
    </source>
</evidence>
<proteinExistence type="predicted"/>
<dbReference type="KEGG" id="hro:HELRODRAFT_159474"/>
<organism evidence="3 4">
    <name type="scientific">Helobdella robusta</name>
    <name type="common">Californian leech</name>
    <dbReference type="NCBI Taxonomy" id="6412"/>
    <lineage>
        <taxon>Eukaryota</taxon>
        <taxon>Metazoa</taxon>
        <taxon>Spiralia</taxon>
        <taxon>Lophotrochozoa</taxon>
        <taxon>Annelida</taxon>
        <taxon>Clitellata</taxon>
        <taxon>Hirudinea</taxon>
        <taxon>Rhynchobdellida</taxon>
        <taxon>Glossiphoniidae</taxon>
        <taxon>Helobdella</taxon>
    </lineage>
</organism>
<dbReference type="OrthoDB" id="10648875at2759"/>
<gene>
    <name evidence="3" type="primary">20198327</name>
    <name evidence="2" type="ORF">HELRODRAFT_159474</name>
</gene>
<reference evidence="2 4" key="2">
    <citation type="journal article" date="2013" name="Nature">
        <title>Insights into bilaterian evolution from three spiralian genomes.</title>
        <authorList>
            <person name="Simakov O."/>
            <person name="Marletaz F."/>
            <person name="Cho S.J."/>
            <person name="Edsinger-Gonzales E."/>
            <person name="Havlak P."/>
            <person name="Hellsten U."/>
            <person name="Kuo D.H."/>
            <person name="Larsson T."/>
            <person name="Lv J."/>
            <person name="Arendt D."/>
            <person name="Savage R."/>
            <person name="Osoegawa K."/>
            <person name="de Jong P."/>
            <person name="Grimwood J."/>
            <person name="Chapman J.A."/>
            <person name="Shapiro H."/>
            <person name="Aerts A."/>
            <person name="Otillar R.P."/>
            <person name="Terry A.Y."/>
            <person name="Boore J.L."/>
            <person name="Grigoriev I.V."/>
            <person name="Lindberg D.R."/>
            <person name="Seaver E.C."/>
            <person name="Weisblat D.A."/>
            <person name="Putnam N.H."/>
            <person name="Rokhsar D.S."/>
        </authorList>
    </citation>
    <scope>NUCLEOTIDE SEQUENCE</scope>
</reference>
<accession>T1EP27</accession>
<name>T1EP27_HELRO</name>
<reference evidence="3" key="3">
    <citation type="submission" date="2015-06" db="UniProtKB">
        <authorList>
            <consortium name="EnsemblMetazoa"/>
        </authorList>
    </citation>
    <scope>IDENTIFICATION</scope>
</reference>
<dbReference type="RefSeq" id="XP_009009606.1">
    <property type="nucleotide sequence ID" value="XM_009011358.1"/>
</dbReference>
<dbReference type="EMBL" id="AMQM01000256">
    <property type="status" value="NOT_ANNOTATED_CDS"/>
    <property type="molecule type" value="Genomic_DNA"/>
</dbReference>
<dbReference type="Proteomes" id="UP000015101">
    <property type="component" value="Unassembled WGS sequence"/>
</dbReference>
<dbReference type="CTD" id="20198327"/>
<evidence type="ECO:0000313" key="4">
    <source>
        <dbReference type="Proteomes" id="UP000015101"/>
    </source>
</evidence>
<sequence length="361" mass="40568">MTDNHKTRIKLMSGNVPLVASIRDKPVYSVPLQTTTTLNIFLPDLDLNDKKTKSTTKDKDDKDFGCWQASVENKKGDQCLTVNMEDDDMDGGSSAGNHGDDDDDSDAELDVAKLTQRNNNPKNDQLKSTFYYMSWDIPAGEQKEQECVSVIVMKEPDIVVMFKATGKTEKATKSELLMNLMIDIADNCLKRLRKMKDLQLPKISAQHTDTLPLSDGRMTKTHLLEVSKTLNESILLTDVAYKFQQDDTYIGTYVRDIMSARKNYAIGKMGVVAVMTKKSKYATVEAFSEQLCKHIATTCPTSLGTISESDIKKINKKGTVKIVHLQKNQLLLQNFLFDPTIIVAEAARRSFVKIDDFLLFK</sequence>